<dbReference type="InterPro" id="IPR014752">
    <property type="entry name" value="Arrestin-like_C"/>
</dbReference>
<comment type="caution">
    <text evidence="1">The sequence shown here is derived from an EMBL/GenBank/DDBJ whole genome shotgun (WGS) entry which is preliminary data.</text>
</comment>
<keyword evidence="2" id="KW-1185">Reference proteome</keyword>
<dbReference type="EMBL" id="QPFP01000059">
    <property type="protein sequence ID" value="TEB25141.1"/>
    <property type="molecule type" value="Genomic_DNA"/>
</dbReference>
<dbReference type="OrthoDB" id="2333384at2759"/>
<dbReference type="AlphaFoldDB" id="A0A4Y7STU2"/>
<protein>
    <recommendedName>
        <fullName evidence="3">Arrestin-like N-terminal domain-containing protein</fullName>
    </recommendedName>
</protein>
<reference evidence="1 2" key="1">
    <citation type="journal article" date="2019" name="Nat. Ecol. Evol.">
        <title>Megaphylogeny resolves global patterns of mushroom evolution.</title>
        <authorList>
            <person name="Varga T."/>
            <person name="Krizsan K."/>
            <person name="Foldi C."/>
            <person name="Dima B."/>
            <person name="Sanchez-Garcia M."/>
            <person name="Sanchez-Ramirez S."/>
            <person name="Szollosi G.J."/>
            <person name="Szarkandi J.G."/>
            <person name="Papp V."/>
            <person name="Albert L."/>
            <person name="Andreopoulos W."/>
            <person name="Angelini C."/>
            <person name="Antonin V."/>
            <person name="Barry K.W."/>
            <person name="Bougher N.L."/>
            <person name="Buchanan P."/>
            <person name="Buyck B."/>
            <person name="Bense V."/>
            <person name="Catcheside P."/>
            <person name="Chovatia M."/>
            <person name="Cooper J."/>
            <person name="Damon W."/>
            <person name="Desjardin D."/>
            <person name="Finy P."/>
            <person name="Geml J."/>
            <person name="Haridas S."/>
            <person name="Hughes K."/>
            <person name="Justo A."/>
            <person name="Karasinski D."/>
            <person name="Kautmanova I."/>
            <person name="Kiss B."/>
            <person name="Kocsube S."/>
            <person name="Kotiranta H."/>
            <person name="LaButti K.M."/>
            <person name="Lechner B.E."/>
            <person name="Liimatainen K."/>
            <person name="Lipzen A."/>
            <person name="Lukacs Z."/>
            <person name="Mihaltcheva S."/>
            <person name="Morgado L.N."/>
            <person name="Niskanen T."/>
            <person name="Noordeloos M.E."/>
            <person name="Ohm R.A."/>
            <person name="Ortiz-Santana B."/>
            <person name="Ovrebo C."/>
            <person name="Racz N."/>
            <person name="Riley R."/>
            <person name="Savchenko A."/>
            <person name="Shiryaev A."/>
            <person name="Soop K."/>
            <person name="Spirin V."/>
            <person name="Szebenyi C."/>
            <person name="Tomsovsky M."/>
            <person name="Tulloss R.E."/>
            <person name="Uehling J."/>
            <person name="Grigoriev I.V."/>
            <person name="Vagvolgyi C."/>
            <person name="Papp T."/>
            <person name="Martin F.M."/>
            <person name="Miettinen O."/>
            <person name="Hibbett D.S."/>
            <person name="Nagy L.G."/>
        </authorList>
    </citation>
    <scope>NUCLEOTIDE SEQUENCE [LARGE SCALE GENOMIC DNA]</scope>
    <source>
        <strain evidence="1 2">FP101781</strain>
    </source>
</reference>
<dbReference type="Gene3D" id="2.60.40.640">
    <property type="match status" value="1"/>
</dbReference>
<evidence type="ECO:0000313" key="2">
    <source>
        <dbReference type="Proteomes" id="UP000298030"/>
    </source>
</evidence>
<proteinExistence type="predicted"/>
<name>A0A4Y7STU2_COPMI</name>
<accession>A0A4Y7STU2</accession>
<sequence>MSATSLETGVGRAVTGDPELPSYQEAQVAVVQASALQTNPESTDNLTTTHKSALLDGQHEWLILRTITKPRKPESLPVFEEGDIIKGEVEVDPSKKSINGVKSIKRAQVLWTPNVTPFSPTSQSRVGSGKLEIKHPWSFSFTIPERVEVEGAKHATPPTLALRSSPVSIEYKLVVQVKRQGLFKPSIVLKTVFGYRLATRAELPSTLRQMSLRDRGAVLGPNDDPQGWKVLPPVSFKGYVDGNSQPSEVEVTLAISQPTTYPLGSPVPLFVVFKSSDTKALGLLATPRVIGLELLRMVSTASQHDFVAKASTTKSYSEGEGFATWWTADAGSTTDASTERKFHGELNIPSDLVPSFAFPRCNVQVAYQLQGVIILSPVHTCAFAPTISGMDSSPSQLFRHASADPFRTRFNCSKTRTWNAKSTVCHPAWLQG</sequence>
<evidence type="ECO:0000313" key="1">
    <source>
        <dbReference type="EMBL" id="TEB25141.1"/>
    </source>
</evidence>
<dbReference type="STRING" id="71717.A0A4Y7STU2"/>
<dbReference type="Proteomes" id="UP000298030">
    <property type="component" value="Unassembled WGS sequence"/>
</dbReference>
<evidence type="ECO:0008006" key="3">
    <source>
        <dbReference type="Google" id="ProtNLM"/>
    </source>
</evidence>
<organism evidence="1 2">
    <name type="scientific">Coprinellus micaceus</name>
    <name type="common">Glistening ink-cap mushroom</name>
    <name type="synonym">Coprinus micaceus</name>
    <dbReference type="NCBI Taxonomy" id="71717"/>
    <lineage>
        <taxon>Eukaryota</taxon>
        <taxon>Fungi</taxon>
        <taxon>Dikarya</taxon>
        <taxon>Basidiomycota</taxon>
        <taxon>Agaricomycotina</taxon>
        <taxon>Agaricomycetes</taxon>
        <taxon>Agaricomycetidae</taxon>
        <taxon>Agaricales</taxon>
        <taxon>Agaricineae</taxon>
        <taxon>Psathyrellaceae</taxon>
        <taxon>Coprinellus</taxon>
    </lineage>
</organism>
<gene>
    <name evidence="1" type="ORF">FA13DRAFT_1714105</name>
</gene>